<evidence type="ECO:0000313" key="1">
    <source>
        <dbReference type="EMBL" id="KXJ89115.1"/>
    </source>
</evidence>
<dbReference type="InParanoid" id="A0A136IW57"/>
<proteinExistence type="predicted"/>
<dbReference type="EMBL" id="KQ964256">
    <property type="protein sequence ID" value="KXJ89115.1"/>
    <property type="molecule type" value="Genomic_DNA"/>
</dbReference>
<evidence type="ECO:0000313" key="2">
    <source>
        <dbReference type="Proteomes" id="UP000070501"/>
    </source>
</evidence>
<organism evidence="1 2">
    <name type="scientific">Microdochium bolleyi</name>
    <dbReference type="NCBI Taxonomy" id="196109"/>
    <lineage>
        <taxon>Eukaryota</taxon>
        <taxon>Fungi</taxon>
        <taxon>Dikarya</taxon>
        <taxon>Ascomycota</taxon>
        <taxon>Pezizomycotina</taxon>
        <taxon>Sordariomycetes</taxon>
        <taxon>Xylariomycetidae</taxon>
        <taxon>Xylariales</taxon>
        <taxon>Microdochiaceae</taxon>
        <taxon>Microdochium</taxon>
    </lineage>
</organism>
<dbReference type="Proteomes" id="UP000070501">
    <property type="component" value="Unassembled WGS sequence"/>
</dbReference>
<keyword evidence="2" id="KW-1185">Reference proteome</keyword>
<dbReference type="OrthoDB" id="47375at2759"/>
<accession>A0A136IW57</accession>
<evidence type="ECO:0008006" key="3">
    <source>
        <dbReference type="Google" id="ProtNLM"/>
    </source>
</evidence>
<reference evidence="2" key="1">
    <citation type="submission" date="2016-02" db="EMBL/GenBank/DDBJ databases">
        <title>Draft genome sequence of Microdochium bolleyi, a fungal endophyte of beachgrass.</title>
        <authorList>
            <consortium name="DOE Joint Genome Institute"/>
            <person name="David A.S."/>
            <person name="May G."/>
            <person name="Haridas S."/>
            <person name="Lim J."/>
            <person name="Wang M."/>
            <person name="Labutti K."/>
            <person name="Lipzen A."/>
            <person name="Barry K."/>
            <person name="Grigoriev I.V."/>
        </authorList>
    </citation>
    <scope>NUCLEOTIDE SEQUENCE [LARGE SCALE GENOMIC DNA]</scope>
    <source>
        <strain evidence="2">J235TASD1</strain>
    </source>
</reference>
<gene>
    <name evidence="1" type="ORF">Micbo1qcDRAFT_206685</name>
</gene>
<name>A0A136IW57_9PEZI</name>
<protein>
    <recommendedName>
        <fullName evidence="3">Glycosyltransferase family 25 protein</fullName>
    </recommendedName>
</protein>
<dbReference type="AlphaFoldDB" id="A0A136IW57"/>
<sequence length="343" mass="37390">MAVAVLGHVDYTNPQYLINLLGHSPLVQTPLGSHSPREAAANTTLGFEKLLALSSKPSWRTRGLAAAANLVGLDMSIPPQPPTTDEAIVSFQGIARAKGQAGAQYGSAKAWLAHLDLLRHVVSSGWETAFIVEDDVDFDTRIKHQMQLISDNVRNYTDTPEDEPAPYGTAWDVLWAGHCGSWIFEEVLPDMHLFADDTRIPTEAYAGWARPYLRDFLAKGYRAVHHNKMAVCSFGYGVTAFGARKIIELGSADNGAESFDVALSNYCRDGKLDCLIVNPEVFNQYAPPKELGYVSEVHAGDGKGTPQDESHFELVMGSTENIVRSARCQALFGASCVAPPREI</sequence>